<comment type="caution">
    <text evidence="2">The sequence shown here is derived from an EMBL/GenBank/DDBJ whole genome shotgun (WGS) entry which is preliminary data.</text>
</comment>
<feature type="region of interest" description="Disordered" evidence="1">
    <location>
        <begin position="80"/>
        <end position="104"/>
    </location>
</feature>
<protein>
    <submittedName>
        <fullName evidence="2">Uncharacterized protein</fullName>
    </submittedName>
</protein>
<evidence type="ECO:0000313" key="3">
    <source>
        <dbReference type="Proteomes" id="UP000275408"/>
    </source>
</evidence>
<dbReference type="OrthoDB" id="6236007at2759"/>
<name>A0A3M6U8M1_POCDA</name>
<dbReference type="EMBL" id="RCHS01002030">
    <property type="protein sequence ID" value="RMX49926.1"/>
    <property type="molecule type" value="Genomic_DNA"/>
</dbReference>
<evidence type="ECO:0000256" key="1">
    <source>
        <dbReference type="SAM" id="MobiDB-lite"/>
    </source>
</evidence>
<dbReference type="AlphaFoldDB" id="A0A3M6U8M1"/>
<sequence>MFRTDEVSVEAGGCNTKGTICKRKYSLKKHYGVKSIDLMCRGQDGDVTNGIRINLIQTHSESRLGLIYRCFLKRMNFASQSPDSNGRAPHAHSLSLRRSKPATGSSQQCCFNRFGNLMVGQPDAGSLDRVHPNACLPLISHFFRDKALWEDYCRNSGNCGSTLRSGLQTTAQDIKHRDPVIVNHLISVMRHVGDTIAHGHGLEWIKYGRSNSQSKTKNIRKG</sequence>
<evidence type="ECO:0000313" key="2">
    <source>
        <dbReference type="EMBL" id="RMX49926.1"/>
    </source>
</evidence>
<gene>
    <name evidence="2" type="ORF">pdam_00017297</name>
</gene>
<dbReference type="Proteomes" id="UP000275408">
    <property type="component" value="Unassembled WGS sequence"/>
</dbReference>
<proteinExistence type="predicted"/>
<reference evidence="2 3" key="1">
    <citation type="journal article" date="2018" name="Sci. Rep.">
        <title>Comparative analysis of the Pocillopora damicornis genome highlights role of immune system in coral evolution.</title>
        <authorList>
            <person name="Cunning R."/>
            <person name="Bay R.A."/>
            <person name="Gillette P."/>
            <person name="Baker A.C."/>
            <person name="Traylor-Knowles N."/>
        </authorList>
    </citation>
    <scope>NUCLEOTIDE SEQUENCE [LARGE SCALE GENOMIC DNA]</scope>
    <source>
        <strain evidence="2">RSMAS</strain>
        <tissue evidence="2">Whole animal</tissue>
    </source>
</reference>
<accession>A0A3M6U8M1</accession>
<organism evidence="2 3">
    <name type="scientific">Pocillopora damicornis</name>
    <name type="common">Cauliflower coral</name>
    <name type="synonym">Millepora damicornis</name>
    <dbReference type="NCBI Taxonomy" id="46731"/>
    <lineage>
        <taxon>Eukaryota</taxon>
        <taxon>Metazoa</taxon>
        <taxon>Cnidaria</taxon>
        <taxon>Anthozoa</taxon>
        <taxon>Hexacorallia</taxon>
        <taxon>Scleractinia</taxon>
        <taxon>Astrocoeniina</taxon>
        <taxon>Pocilloporidae</taxon>
        <taxon>Pocillopora</taxon>
    </lineage>
</organism>
<keyword evidence="3" id="KW-1185">Reference proteome</keyword>